<keyword evidence="4 5" id="KW-0472">Membrane</keyword>
<feature type="transmembrane region" description="Helical" evidence="5">
    <location>
        <begin position="25"/>
        <end position="47"/>
    </location>
</feature>
<dbReference type="InterPro" id="IPR007452">
    <property type="entry name" value="TamB_C"/>
</dbReference>
<dbReference type="Proteomes" id="UP001169063">
    <property type="component" value="Unassembled WGS sequence"/>
</dbReference>
<proteinExistence type="predicted"/>
<evidence type="ECO:0000256" key="5">
    <source>
        <dbReference type="SAM" id="Phobius"/>
    </source>
</evidence>
<accession>A0ABT8SJJ9</accession>
<gene>
    <name evidence="7" type="ORF">Q0812_03830</name>
</gene>
<comment type="caution">
    <text evidence="7">The sequence shown here is derived from an EMBL/GenBank/DDBJ whole genome shotgun (WGS) entry which is preliminary data.</text>
</comment>
<feature type="domain" description="Translocation and assembly module TamB C-terminal" evidence="6">
    <location>
        <begin position="1045"/>
        <end position="1384"/>
    </location>
</feature>
<keyword evidence="2 5" id="KW-0812">Transmembrane</keyword>
<sequence length="1402" mass="150007">MTEPAEQPAETPAEAETKAKVKRGLLWWAGIVLAVLAALVVVVLVGGRLAVLSPAGRDLVQTFVAGKKLGRYGRINVYGLRGDLWDDFTLERVTVTDAQGVWLDARDVRVDWSYWALVTRRFHATDITVRKLQVLRRPEVEPRLEPPGPLPLGIDIDRFRAEVELFENFSQEYGRFNVDGALELTRVGDRRGQFRAVSVTRPGDRLEATFALGEDAPIELNARAHEARGGPIAGAFGFSPDEPFLMNITLDDRRLNAIVRSGRFTPLYAQGRWDDEGARVSGRMVFEGSDLLEPFAERLGREARFGMAAIHQRGDIYAVGWVLRADNLTTRAQGLINRQTRRSSQGLTLRASTPNLARLSGQNIAGPASLNGLWRGEPDRWRFVGRTTLAQVQLAGYQADVVTGPVEIIARNGRFDVDADLRADGGRARGVIGGLLGAQPRLQFQGARLADGRTLFERVILDGSAFHLDGRGSRGVTGALSFQGDAIVEDFSRIRRAGSGRLDLDFSASKRSQNPWSFRIDARGRRLHTGMAQLDRLLGETPRLRGQGVLSEGRLAISQSELTGQSGRLGARGFLGLGGRDTRLLLDWDASGPFGIGPIEVVGEASGQGALTGTLNRPIIDLTANISRLDAGPLPLTDADLTLRFRRGANGSDGRFVLTADSRYGPARASSDFRFGGGGVALNNLDVAAGGVVAQGDVALNGRTPSSADLTFTARPGAFITSGQADGVIRLSGSRGDAQAMVDVRATDVRLAGSDTHIRRLSLQGQGTLERLPFRVSADVRGATPVIFEGTGLYSRQGQAQSVALEGSGRIRDIAFRTRAPAVFALADGGRVVRANLEVGGGALIGELRQDQQGAVLQADLSSVDLASLTPDLRGRITGRVSLRGRGDDLSGSVTAQLQDARSRDTGPGVNVDANVEAILLNNRLEITATAANGGDARSELELSLPVRASAAPLRLAVARDAPIRGQVTLNGEIQPIWDLVLGGERSLSGQVNGRAAIGGTLIAPELDGRLDLTQGRFRDAATGLTLTDVTASATFDRGSATLETFSAGDGDGGRATGSGRLGLREGSASNLTLQLTSFKVIDNDLAEAQATGPITVTRGRDGRISLEGRLEVNRAEISADLPTPSGVVTLDVVEINRPGGDEEPRERPRGRGFDMALDVTLRADDEIYLRGRGLDIEMSLNARVRGTLSDPILTGRANVIRGDYEFAGKRFIIDERGSVSLSTDPNNIRLDLRAVREDPTLTAEVRVSGTAARPIITLGSTPSLPQDEILAQVLFGRSASQLSALEAAQLASSVASLAGGGGFDVLGNLREFAGLDRLSFGGEASGMTIAGGKYLSDDVYFEIIGGAEGAAVQVEWRARRNVAVVSRLSGDGDNRLSIRWRRESERPGRNRRERTRTVPVR</sequence>
<protein>
    <submittedName>
        <fullName evidence="7">Translocation/assembly module TamB domain-containing protein</fullName>
    </submittedName>
</protein>
<comment type="subcellular location">
    <subcellularLocation>
        <location evidence="1">Membrane</location>
        <topology evidence="1">Single-pass membrane protein</topology>
    </subcellularLocation>
</comment>
<evidence type="ECO:0000256" key="1">
    <source>
        <dbReference type="ARBA" id="ARBA00004167"/>
    </source>
</evidence>
<keyword evidence="8" id="KW-1185">Reference proteome</keyword>
<evidence type="ECO:0000256" key="4">
    <source>
        <dbReference type="ARBA" id="ARBA00023136"/>
    </source>
</evidence>
<dbReference type="PANTHER" id="PTHR36985">
    <property type="entry name" value="TRANSLOCATION AND ASSEMBLY MODULE SUBUNIT TAMB"/>
    <property type="match status" value="1"/>
</dbReference>
<reference evidence="7" key="1">
    <citation type="submission" date="2023-07" db="EMBL/GenBank/DDBJ databases">
        <title>Brevundimonas soil sp. nov., isolated from the soil of chemical plant.</title>
        <authorList>
            <person name="Wu N."/>
        </authorList>
    </citation>
    <scope>NUCLEOTIDE SEQUENCE</scope>
    <source>
        <strain evidence="7">XZ-24</strain>
    </source>
</reference>
<evidence type="ECO:0000313" key="7">
    <source>
        <dbReference type="EMBL" id="MDO1558556.1"/>
    </source>
</evidence>
<keyword evidence="3 5" id="KW-1133">Transmembrane helix</keyword>
<organism evidence="7 8">
    <name type="scientific">Peiella sedimenti</name>
    <dbReference type="NCBI Taxonomy" id="3061083"/>
    <lineage>
        <taxon>Bacteria</taxon>
        <taxon>Pseudomonadati</taxon>
        <taxon>Pseudomonadota</taxon>
        <taxon>Alphaproteobacteria</taxon>
        <taxon>Caulobacterales</taxon>
        <taxon>Caulobacteraceae</taxon>
        <taxon>Peiella</taxon>
    </lineage>
</organism>
<evidence type="ECO:0000256" key="2">
    <source>
        <dbReference type="ARBA" id="ARBA00022692"/>
    </source>
</evidence>
<evidence type="ECO:0000259" key="6">
    <source>
        <dbReference type="Pfam" id="PF04357"/>
    </source>
</evidence>
<dbReference type="Pfam" id="PF04357">
    <property type="entry name" value="TamB"/>
    <property type="match status" value="1"/>
</dbReference>
<evidence type="ECO:0000256" key="3">
    <source>
        <dbReference type="ARBA" id="ARBA00022989"/>
    </source>
</evidence>
<dbReference type="RefSeq" id="WP_302108965.1">
    <property type="nucleotide sequence ID" value="NZ_JAUKTR010000001.1"/>
</dbReference>
<name>A0ABT8SJJ9_9CAUL</name>
<evidence type="ECO:0000313" key="8">
    <source>
        <dbReference type="Proteomes" id="UP001169063"/>
    </source>
</evidence>
<dbReference type="PANTHER" id="PTHR36985:SF1">
    <property type="entry name" value="TRANSLOCATION AND ASSEMBLY MODULE SUBUNIT TAMB"/>
    <property type="match status" value="1"/>
</dbReference>
<dbReference type="EMBL" id="JAUKTR010000001">
    <property type="protein sequence ID" value="MDO1558556.1"/>
    <property type="molecule type" value="Genomic_DNA"/>
</dbReference>